<sequence length="104" mass="11864">MSEMSILTPIARREALARLVGWKEVENALCKTFVFNDFRQAFGFMTSVALIAEKVNHHPEWRNVYNKVDITLTTHSLGGVTEHDIYLAKEINILDATINRDTQS</sequence>
<protein>
    <recommendedName>
        <fullName evidence="3">4a-hydroxytetrahydrobiopterin dehydratase</fullName>
        <ecNumber evidence="3">4.2.1.96</ecNumber>
    </recommendedName>
</protein>
<dbReference type="GO" id="GO:0006729">
    <property type="term" value="P:tetrahydrobiopterin biosynthetic process"/>
    <property type="evidence" value="ECO:0007669"/>
    <property type="project" value="InterPro"/>
</dbReference>
<dbReference type="HAMAP" id="MF_00434">
    <property type="entry name" value="Pterin_4_alpha"/>
    <property type="match status" value="1"/>
</dbReference>
<comment type="catalytic activity">
    <reaction evidence="1">
        <text>(4aS,6R)-4a-hydroxy-L-erythro-5,6,7,8-tetrahydrobiopterin = (6R)-L-erythro-6,7-dihydrobiopterin + H2O</text>
        <dbReference type="Rhea" id="RHEA:11920"/>
        <dbReference type="ChEBI" id="CHEBI:15377"/>
        <dbReference type="ChEBI" id="CHEBI:15642"/>
        <dbReference type="ChEBI" id="CHEBI:43120"/>
        <dbReference type="EC" id="4.2.1.96"/>
    </reaction>
</comment>
<dbReference type="CDD" id="cd00914">
    <property type="entry name" value="PCD_DCoH_subfamily_b"/>
    <property type="match status" value="1"/>
</dbReference>
<dbReference type="InterPro" id="IPR036428">
    <property type="entry name" value="PCD_sf"/>
</dbReference>
<dbReference type="SUPFAM" id="SSF55248">
    <property type="entry name" value="PCD-like"/>
    <property type="match status" value="1"/>
</dbReference>
<dbReference type="GO" id="GO:0008124">
    <property type="term" value="F:4-alpha-hydroxytetrahydrobiopterin dehydratase activity"/>
    <property type="evidence" value="ECO:0007669"/>
    <property type="project" value="UniProtKB-EC"/>
</dbReference>
<evidence type="ECO:0000256" key="4">
    <source>
        <dbReference type="ARBA" id="ARBA00023239"/>
    </source>
</evidence>
<gene>
    <name evidence="5" type="ORF">RIEGSTA812A_PEG_1110</name>
</gene>
<evidence type="ECO:0000256" key="2">
    <source>
        <dbReference type="ARBA" id="ARBA00006472"/>
    </source>
</evidence>
<dbReference type="InterPro" id="IPR001533">
    <property type="entry name" value="Pterin_deHydtase"/>
</dbReference>
<dbReference type="PANTHER" id="PTHR12599">
    <property type="entry name" value="PTERIN-4-ALPHA-CARBINOLAMINE DEHYDRATASE"/>
    <property type="match status" value="1"/>
</dbReference>
<evidence type="ECO:0000256" key="3">
    <source>
        <dbReference type="ARBA" id="ARBA00013252"/>
    </source>
</evidence>
<keyword evidence="4 5" id="KW-0456">Lyase</keyword>
<name>A0A484H688_9ZZZZ</name>
<reference evidence="5" key="1">
    <citation type="submission" date="2018-10" db="EMBL/GenBank/DDBJ databases">
        <authorList>
            <person name="Gruber-Vodicka H."/>
            <person name="Jaeckle O."/>
        </authorList>
    </citation>
    <scope>NUCLEOTIDE SEQUENCE</scope>
</reference>
<dbReference type="NCBIfam" id="NF002017">
    <property type="entry name" value="PRK00823.1-2"/>
    <property type="match status" value="1"/>
</dbReference>
<evidence type="ECO:0000313" key="5">
    <source>
        <dbReference type="EMBL" id="VBB69637.1"/>
    </source>
</evidence>
<dbReference type="AlphaFoldDB" id="A0A484H688"/>
<accession>A0A484H688</accession>
<dbReference type="EMBL" id="LR026963">
    <property type="protein sequence ID" value="VBB69637.1"/>
    <property type="molecule type" value="Genomic_DNA"/>
</dbReference>
<dbReference type="NCBIfam" id="NF002018">
    <property type="entry name" value="PRK00823.1-3"/>
    <property type="match status" value="1"/>
</dbReference>
<organism evidence="5">
    <name type="scientific">invertebrate metagenome</name>
    <dbReference type="NCBI Taxonomy" id="1711999"/>
    <lineage>
        <taxon>unclassified sequences</taxon>
        <taxon>metagenomes</taxon>
        <taxon>organismal metagenomes</taxon>
    </lineage>
</organism>
<dbReference type="Pfam" id="PF01329">
    <property type="entry name" value="Pterin_4a"/>
    <property type="match status" value="1"/>
</dbReference>
<dbReference type="Gene3D" id="3.30.1360.20">
    <property type="entry name" value="Transcriptional coactivator/pterin dehydratase"/>
    <property type="match status" value="1"/>
</dbReference>
<comment type="similarity">
    <text evidence="2">Belongs to the pterin-4-alpha-carbinolamine dehydratase family.</text>
</comment>
<dbReference type="EC" id="4.2.1.96" evidence="3"/>
<evidence type="ECO:0000256" key="1">
    <source>
        <dbReference type="ARBA" id="ARBA00001554"/>
    </source>
</evidence>
<dbReference type="PANTHER" id="PTHR12599:SF0">
    <property type="entry name" value="PTERIN-4-ALPHA-CARBINOLAMINE DEHYDRATASE"/>
    <property type="match status" value="1"/>
</dbReference>
<proteinExistence type="inferred from homology"/>